<organism evidence="1 2">
    <name type="scientific">Paenibacillus profundus</name>
    <dbReference type="NCBI Taxonomy" id="1173085"/>
    <lineage>
        <taxon>Bacteria</taxon>
        <taxon>Bacillati</taxon>
        <taxon>Bacillota</taxon>
        <taxon>Bacilli</taxon>
        <taxon>Bacillales</taxon>
        <taxon>Paenibacillaceae</taxon>
        <taxon>Paenibacillus</taxon>
    </lineage>
</organism>
<comment type="caution">
    <text evidence="1">The sequence shown here is derived from an EMBL/GenBank/DDBJ whole genome shotgun (WGS) entry which is preliminary data.</text>
</comment>
<dbReference type="RefSeq" id="WP_233697174.1">
    <property type="nucleotide sequence ID" value="NZ_JAJNBZ010000010.1"/>
</dbReference>
<proteinExistence type="predicted"/>
<evidence type="ECO:0000313" key="1">
    <source>
        <dbReference type="EMBL" id="MCE5170434.1"/>
    </source>
</evidence>
<dbReference type="SUPFAM" id="SSF140453">
    <property type="entry name" value="EsxAB dimer-like"/>
    <property type="match status" value="1"/>
</dbReference>
<protein>
    <submittedName>
        <fullName evidence="1">WXG100 family type VII secretion target</fullName>
    </submittedName>
</protein>
<name>A0ABS8YHM8_9BACL</name>
<sequence>MRIIVQPDALRALSRQLQIAAEQLNQIQSTLSQALQSLAWETSVREAIMQQWQQAARLSSQIHAMLFELSRQVQIKADQFQTADQQTNSILGSAYGIGSATALYAGMGLAGTSLILPGAGAGIGAISNPNSAVRAMGGSGGADIGLNWKPTTSELYGYGKDGYRMLNMYQSNFNVNLRGNGYATITGARSKFALSEGILGTRYAASNAANNTSAWKFVDPKIAVQEAFSLKGMAAKLGYAGLAYDTGTAVVTDYETGGTSRAVASAVVNGSVGVGTMAASAAVGAWVGSVVPGAGTIIGAGVGLATGAVISLVSEVTINGKSLKTHAIDAVDTVIDSVTDKVSEGAKAVSGTVQDSVKAVKSGTTKTVKKITDKVSETFGGLGKLLPG</sequence>
<dbReference type="InterPro" id="IPR036689">
    <property type="entry name" value="ESAT-6-like_sf"/>
</dbReference>
<reference evidence="1 2" key="1">
    <citation type="submission" date="2021-11" db="EMBL/GenBank/DDBJ databases">
        <title>Draft genome sequence of Paenibacillus profundus YoMME, a new Gram-positive bacteria with exoelectrogenic properties.</title>
        <authorList>
            <person name="Hubenova Y."/>
            <person name="Hubenova E."/>
            <person name="Manasiev Y."/>
            <person name="Peykov S."/>
            <person name="Mitov M."/>
        </authorList>
    </citation>
    <scope>NUCLEOTIDE SEQUENCE [LARGE SCALE GENOMIC DNA]</scope>
    <source>
        <strain evidence="1 2">YoMME</strain>
    </source>
</reference>
<dbReference type="Gene3D" id="1.10.287.1060">
    <property type="entry name" value="ESAT-6-like"/>
    <property type="match status" value="1"/>
</dbReference>
<accession>A0ABS8YHM8</accession>
<evidence type="ECO:0000313" key="2">
    <source>
        <dbReference type="Proteomes" id="UP001199916"/>
    </source>
</evidence>
<keyword evidence="2" id="KW-1185">Reference proteome</keyword>
<dbReference type="EMBL" id="JAJNBZ010000010">
    <property type="protein sequence ID" value="MCE5170434.1"/>
    <property type="molecule type" value="Genomic_DNA"/>
</dbReference>
<gene>
    <name evidence="1" type="ORF">LQV63_14050</name>
</gene>
<dbReference type="Proteomes" id="UP001199916">
    <property type="component" value="Unassembled WGS sequence"/>
</dbReference>